<accession>A0A183M7M4</accession>
<dbReference type="Proteomes" id="UP000277204">
    <property type="component" value="Unassembled WGS sequence"/>
</dbReference>
<evidence type="ECO:0000313" key="2">
    <source>
        <dbReference type="Proteomes" id="UP000277204"/>
    </source>
</evidence>
<gene>
    <name evidence="1" type="ORF">SMRZ_LOCUS12049</name>
</gene>
<proteinExistence type="predicted"/>
<dbReference type="EMBL" id="UZAI01007232">
    <property type="protein sequence ID" value="VDO98358.1"/>
    <property type="molecule type" value="Genomic_DNA"/>
</dbReference>
<keyword evidence="2" id="KW-1185">Reference proteome</keyword>
<sequence length="86" mass="10093">MLLQDWVTSTPELMIGSEVVERVDRFSYHTSLISHCGLAFDEISARIHKARLDFAKLHHLWRRQDIRLSNKGQIYCAPVHSVLRYE</sequence>
<dbReference type="AlphaFoldDB" id="A0A183M7M4"/>
<protein>
    <submittedName>
        <fullName evidence="1">Uncharacterized protein</fullName>
    </submittedName>
</protein>
<reference evidence="1 2" key="1">
    <citation type="submission" date="2018-11" db="EMBL/GenBank/DDBJ databases">
        <authorList>
            <consortium name="Pathogen Informatics"/>
        </authorList>
    </citation>
    <scope>NUCLEOTIDE SEQUENCE [LARGE SCALE GENOMIC DNA]</scope>
    <source>
        <strain evidence="1 2">Zambia</strain>
    </source>
</reference>
<organism evidence="1 2">
    <name type="scientific">Schistosoma margrebowiei</name>
    <dbReference type="NCBI Taxonomy" id="48269"/>
    <lineage>
        <taxon>Eukaryota</taxon>
        <taxon>Metazoa</taxon>
        <taxon>Spiralia</taxon>
        <taxon>Lophotrochozoa</taxon>
        <taxon>Platyhelminthes</taxon>
        <taxon>Trematoda</taxon>
        <taxon>Digenea</taxon>
        <taxon>Strigeidida</taxon>
        <taxon>Schistosomatoidea</taxon>
        <taxon>Schistosomatidae</taxon>
        <taxon>Schistosoma</taxon>
    </lineage>
</organism>
<name>A0A183M7M4_9TREM</name>
<evidence type="ECO:0000313" key="1">
    <source>
        <dbReference type="EMBL" id="VDO98358.1"/>
    </source>
</evidence>